<gene>
    <name evidence="2" type="ORF">JMJ35_006259</name>
</gene>
<dbReference type="EMBL" id="JAFEKC020000013">
    <property type="protein sequence ID" value="KAK0511686.1"/>
    <property type="molecule type" value="Genomic_DNA"/>
</dbReference>
<organism evidence="2 3">
    <name type="scientific">Cladonia borealis</name>
    <dbReference type="NCBI Taxonomy" id="184061"/>
    <lineage>
        <taxon>Eukaryota</taxon>
        <taxon>Fungi</taxon>
        <taxon>Dikarya</taxon>
        <taxon>Ascomycota</taxon>
        <taxon>Pezizomycotina</taxon>
        <taxon>Lecanoromycetes</taxon>
        <taxon>OSLEUM clade</taxon>
        <taxon>Lecanoromycetidae</taxon>
        <taxon>Lecanorales</taxon>
        <taxon>Lecanorineae</taxon>
        <taxon>Cladoniaceae</taxon>
        <taxon>Cladonia</taxon>
    </lineage>
</organism>
<dbReference type="InterPro" id="IPR052413">
    <property type="entry name" value="SUR7_domain"/>
</dbReference>
<evidence type="ECO:0000256" key="1">
    <source>
        <dbReference type="SAM" id="Phobius"/>
    </source>
</evidence>
<keyword evidence="1" id="KW-1133">Transmembrane helix</keyword>
<dbReference type="PANTHER" id="PTHR28019:SF7">
    <property type="entry name" value="SUR7 PROTEIN"/>
    <property type="match status" value="1"/>
</dbReference>
<dbReference type="PANTHER" id="PTHR28019">
    <property type="entry name" value="CELL MEMBRANE PROTEIN YLR413W-RELATED"/>
    <property type="match status" value="1"/>
</dbReference>
<feature type="transmembrane region" description="Helical" evidence="1">
    <location>
        <begin position="206"/>
        <end position="230"/>
    </location>
</feature>
<feature type="transmembrane region" description="Helical" evidence="1">
    <location>
        <begin position="251"/>
        <end position="274"/>
    </location>
</feature>
<name>A0AA39R1H3_9LECA</name>
<accession>A0AA39R1H3</accession>
<dbReference type="GO" id="GO:0005886">
    <property type="term" value="C:plasma membrane"/>
    <property type="evidence" value="ECO:0007669"/>
    <property type="project" value="InterPro"/>
</dbReference>
<keyword evidence="1" id="KW-0812">Transmembrane</keyword>
<sequence>MLRLAAILPIVLSFTAFILSLLCLFAGSKVGFLENADLLTLNTSMLGQNFVESKLSSSSSSSVLSSIGKDVGKDVSKVASTVVSDIAKEINIHDFYSVHLLDFCEGYYTPSPIINATSHPKKNVTSCSNQTALFHFDPTTILQKELKPGVKLSDLKWPSAVEDGIRAAELASKVMYVVYCIGIATTFLAFLGAVISFWTLSTLSALVNLTISMFACFCLMVASAIATGIINKVVQIVNSNGNSIGLSATKGTTFVGMTWASDILMLLTGFVWLFHFFHSRKQAMAFIPEG</sequence>
<dbReference type="GO" id="GO:0031505">
    <property type="term" value="P:fungal-type cell wall organization"/>
    <property type="evidence" value="ECO:0007669"/>
    <property type="project" value="TreeGrafter"/>
</dbReference>
<keyword evidence="1" id="KW-0472">Membrane</keyword>
<comment type="caution">
    <text evidence="2">The sequence shown here is derived from an EMBL/GenBank/DDBJ whole genome shotgun (WGS) entry which is preliminary data.</text>
</comment>
<evidence type="ECO:0000313" key="2">
    <source>
        <dbReference type="EMBL" id="KAK0511686.1"/>
    </source>
</evidence>
<keyword evidence="3" id="KW-1185">Reference proteome</keyword>
<reference evidence="2" key="1">
    <citation type="submission" date="2023-03" db="EMBL/GenBank/DDBJ databases">
        <title>Complete genome of Cladonia borealis.</title>
        <authorList>
            <person name="Park H."/>
        </authorList>
    </citation>
    <scope>NUCLEOTIDE SEQUENCE</scope>
    <source>
        <strain evidence="2">ANT050790</strain>
    </source>
</reference>
<proteinExistence type="predicted"/>
<feature type="transmembrane region" description="Helical" evidence="1">
    <location>
        <begin position="176"/>
        <end position="200"/>
    </location>
</feature>
<dbReference type="GO" id="GO:0051285">
    <property type="term" value="C:cell cortex of cell tip"/>
    <property type="evidence" value="ECO:0007669"/>
    <property type="project" value="TreeGrafter"/>
</dbReference>
<feature type="transmembrane region" description="Helical" evidence="1">
    <location>
        <begin position="6"/>
        <end position="26"/>
    </location>
</feature>
<protein>
    <submittedName>
        <fullName evidence="2">Uncharacterized protein</fullName>
    </submittedName>
</protein>
<dbReference type="Pfam" id="PF06687">
    <property type="entry name" value="SUR7"/>
    <property type="match status" value="1"/>
</dbReference>
<dbReference type="InterPro" id="IPR009571">
    <property type="entry name" value="SUR7/Rim9-like_fungi"/>
</dbReference>
<dbReference type="Proteomes" id="UP001166286">
    <property type="component" value="Unassembled WGS sequence"/>
</dbReference>
<evidence type="ECO:0000313" key="3">
    <source>
        <dbReference type="Proteomes" id="UP001166286"/>
    </source>
</evidence>
<dbReference type="AlphaFoldDB" id="A0AA39R1H3"/>